<dbReference type="KEGG" id="serw:FY030_11965"/>
<keyword evidence="2" id="KW-1185">Reference proteome</keyword>
<evidence type="ECO:0000313" key="2">
    <source>
        <dbReference type="Proteomes" id="UP000326546"/>
    </source>
</evidence>
<gene>
    <name evidence="1" type="ORF">FY030_11965</name>
</gene>
<dbReference type="OrthoDB" id="5148802at2"/>
<dbReference type="RefSeq" id="WP_158061698.1">
    <property type="nucleotide sequence ID" value="NZ_CP044427.1"/>
</dbReference>
<protein>
    <submittedName>
        <fullName evidence="1">SMI1/KNR4 family protein</fullName>
    </submittedName>
</protein>
<accession>A0A5J6V8C8</accession>
<reference evidence="1 2" key="1">
    <citation type="submission" date="2019-09" db="EMBL/GenBank/DDBJ databases">
        <title>Serinicoccus pratensis sp. nov., isolated from meadow soil.</title>
        <authorList>
            <person name="Zhang W."/>
        </authorList>
    </citation>
    <scope>NUCLEOTIDE SEQUENCE [LARGE SCALE GENOMIC DNA]</scope>
    <source>
        <strain evidence="1 2">W204</strain>
    </source>
</reference>
<name>A0A5J6V8C8_9MICO</name>
<sequence>MTDSPSHTVPQVLTALSRVGKDVRTAPGASAQTLAAAASAVGGALPQDVLELYRATDGLELARGNLHLYPLLGTDVELGVVEAAAIHRSWDWVIPAELVLLGSDGGDGAFGVWVPAGARRSVVVQAVVSLDERPALAVLGTSLAGFLAAWAAYYLPLTLGETAGVSACLDDLGVPAALREGESELDDEHLHALLAWASPDLPDDEPDPYARPVDPAVLTRLATS</sequence>
<dbReference type="Proteomes" id="UP000326546">
    <property type="component" value="Chromosome"/>
</dbReference>
<dbReference type="EMBL" id="CP044427">
    <property type="protein sequence ID" value="QFG69323.1"/>
    <property type="molecule type" value="Genomic_DNA"/>
</dbReference>
<organism evidence="1 2">
    <name type="scientific">Ornithinimicrobium pratense</name>
    <dbReference type="NCBI Taxonomy" id="2593973"/>
    <lineage>
        <taxon>Bacteria</taxon>
        <taxon>Bacillati</taxon>
        <taxon>Actinomycetota</taxon>
        <taxon>Actinomycetes</taxon>
        <taxon>Micrococcales</taxon>
        <taxon>Ornithinimicrobiaceae</taxon>
        <taxon>Ornithinimicrobium</taxon>
    </lineage>
</organism>
<evidence type="ECO:0000313" key="1">
    <source>
        <dbReference type="EMBL" id="QFG69323.1"/>
    </source>
</evidence>
<proteinExistence type="predicted"/>
<dbReference type="AlphaFoldDB" id="A0A5J6V8C8"/>